<keyword evidence="1" id="KW-1133">Transmembrane helix</keyword>
<dbReference type="EMBL" id="LFJC01000003">
    <property type="protein sequence ID" value="PIS99827.1"/>
    <property type="molecule type" value="Genomic_DNA"/>
</dbReference>
<protein>
    <submittedName>
        <fullName evidence="2">Membrane protein</fullName>
    </submittedName>
</protein>
<dbReference type="AlphaFoldDB" id="A0A2M6U5I7"/>
<evidence type="ECO:0000256" key="1">
    <source>
        <dbReference type="SAM" id="Phobius"/>
    </source>
</evidence>
<feature type="transmembrane region" description="Helical" evidence="1">
    <location>
        <begin position="5"/>
        <end position="24"/>
    </location>
</feature>
<evidence type="ECO:0000313" key="3">
    <source>
        <dbReference type="Proteomes" id="UP000228930"/>
    </source>
</evidence>
<feature type="transmembrane region" description="Helical" evidence="1">
    <location>
        <begin position="44"/>
        <end position="64"/>
    </location>
</feature>
<proteinExistence type="predicted"/>
<dbReference type="Pfam" id="PF09945">
    <property type="entry name" value="DUF2177"/>
    <property type="match status" value="1"/>
</dbReference>
<feature type="transmembrane region" description="Helical" evidence="1">
    <location>
        <begin position="71"/>
        <end position="90"/>
    </location>
</feature>
<name>A0A2M6U5I7_9BRAD</name>
<dbReference type="InterPro" id="IPR018687">
    <property type="entry name" value="DUF2177_membr"/>
</dbReference>
<dbReference type="Proteomes" id="UP000228930">
    <property type="component" value="Unassembled WGS sequence"/>
</dbReference>
<keyword evidence="1" id="KW-0472">Membrane</keyword>
<gene>
    <name evidence="2" type="ORF">TSA1_02940</name>
</gene>
<feature type="transmembrane region" description="Helical" evidence="1">
    <location>
        <begin position="110"/>
        <end position="128"/>
    </location>
</feature>
<organism evidence="2 3">
    <name type="scientific">Bradyrhizobium nitroreducens</name>
    <dbReference type="NCBI Taxonomy" id="709803"/>
    <lineage>
        <taxon>Bacteria</taxon>
        <taxon>Pseudomonadati</taxon>
        <taxon>Pseudomonadota</taxon>
        <taxon>Alphaproteobacteria</taxon>
        <taxon>Hyphomicrobiales</taxon>
        <taxon>Nitrobacteraceae</taxon>
        <taxon>Bradyrhizobium</taxon>
    </lineage>
</organism>
<sequence>MTLFLIYLAVAVTFVAVDMVWLTMMVDRLYRPVLGDMLRAEPNLPAAAAFYLLYPVGLIWFAVLPAQQDGGAMRAFTSGLMLGCFTYATYDLTNQATLRNWSTGLTLADVCWGSFLAGISAWIGFLVAQKLAH</sequence>
<accession>A0A2M6U5I7</accession>
<keyword evidence="1" id="KW-0812">Transmembrane</keyword>
<evidence type="ECO:0000313" key="2">
    <source>
        <dbReference type="EMBL" id="PIS99827.1"/>
    </source>
</evidence>
<dbReference type="RefSeq" id="WP_100175050.1">
    <property type="nucleotide sequence ID" value="NZ_LFJC01000003.1"/>
</dbReference>
<comment type="caution">
    <text evidence="2">The sequence shown here is derived from an EMBL/GenBank/DDBJ whole genome shotgun (WGS) entry which is preliminary data.</text>
</comment>
<keyword evidence="3" id="KW-1185">Reference proteome</keyword>
<reference evidence="2 3" key="1">
    <citation type="submission" date="2015-06" db="EMBL/GenBank/DDBJ databases">
        <title>Comparative genome analysis of nirS-carrying Bradyrhizobium sp. strains.</title>
        <authorList>
            <person name="Ishii S."/>
            <person name="Jang J."/>
            <person name="Nishizawa T."/>
            <person name="Senoo K."/>
        </authorList>
    </citation>
    <scope>NUCLEOTIDE SEQUENCE [LARGE SCALE GENOMIC DNA]</scope>
    <source>
        <strain evidence="2 3">TSA1</strain>
    </source>
</reference>